<dbReference type="PaxDb" id="4577-GRMZM2G038224_P01"/>
<protein>
    <submittedName>
        <fullName evidence="4">Pinoresinol reductase 2</fullName>
    </submittedName>
</protein>
<dbReference type="InterPro" id="IPR008030">
    <property type="entry name" value="NmrA-like"/>
</dbReference>
<evidence type="ECO:0000256" key="1">
    <source>
        <dbReference type="ARBA" id="ARBA00005725"/>
    </source>
</evidence>
<dbReference type="EMBL" id="CM000784">
    <property type="protein sequence ID" value="AQK91331.1"/>
    <property type="molecule type" value="Genomic_DNA"/>
</dbReference>
<reference evidence="5" key="4">
    <citation type="submission" date="2021-05" db="UniProtKB">
        <authorList>
            <consortium name="EnsemblPlants"/>
        </authorList>
    </citation>
    <scope>IDENTIFICATION</scope>
    <source>
        <strain evidence="5">cv. B73</strain>
    </source>
</reference>
<evidence type="ECO:0000313" key="5">
    <source>
        <dbReference type="EnsemblPlants" id="Zm00001eb340130_P001"/>
    </source>
</evidence>
<dbReference type="SMR" id="A0A1D6FHQ0"/>
<gene>
    <name evidence="4" type="ORF">ZEAMMB73_Zm00001d009102</name>
</gene>
<dbReference type="GO" id="GO:0050664">
    <property type="term" value="F:oxidoreductase activity, acting on NAD(P)H, oxygen as acceptor"/>
    <property type="evidence" value="ECO:0000318"/>
    <property type="project" value="GO_Central"/>
</dbReference>
<dbReference type="Gramene" id="Zm00001eb340130_T001">
    <property type="protein sequence ID" value="Zm00001eb340130_P001"/>
    <property type="gene ID" value="Zm00001eb340130"/>
</dbReference>
<reference evidence="5" key="3">
    <citation type="submission" date="2019-07" db="EMBL/GenBank/DDBJ databases">
        <authorList>
            <person name="Seetharam A."/>
            <person name="Woodhouse M."/>
            <person name="Cannon E."/>
        </authorList>
    </citation>
    <scope>NUCLEOTIDE SEQUENCE [LARGE SCALE GENOMIC DNA]</scope>
    <source>
        <strain evidence="5">cv. B73</strain>
    </source>
</reference>
<feature type="domain" description="NmrA-like" evidence="3">
    <location>
        <begin position="2"/>
        <end position="73"/>
    </location>
</feature>
<dbReference type="Pfam" id="PF05368">
    <property type="entry name" value="NmrA"/>
    <property type="match status" value="1"/>
</dbReference>
<reference evidence="4" key="2">
    <citation type="submission" date="2015-12" db="EMBL/GenBank/DDBJ databases">
        <title>Update maize B73 reference genome by single molecule sequencing technologies.</title>
        <authorList>
            <consortium name="Maize Genome Sequencing Project"/>
            <person name="Ware D."/>
        </authorList>
    </citation>
    <scope>NUCLEOTIDE SEQUENCE</scope>
    <source>
        <tissue evidence="4">Seedling</tissue>
    </source>
</reference>
<dbReference type="GO" id="GO:0009807">
    <property type="term" value="P:lignan biosynthetic process"/>
    <property type="evidence" value="ECO:0000318"/>
    <property type="project" value="GO_Central"/>
</dbReference>
<keyword evidence="6" id="KW-1185">Reference proteome</keyword>
<evidence type="ECO:0000256" key="2">
    <source>
        <dbReference type="SAM" id="MobiDB-lite"/>
    </source>
</evidence>
<evidence type="ECO:0000313" key="6">
    <source>
        <dbReference type="Proteomes" id="UP000007305"/>
    </source>
</evidence>
<dbReference type="PANTHER" id="PTHR43349:SF4">
    <property type="entry name" value="PINORESINOL REDUCTASE 1-RELATED"/>
    <property type="match status" value="1"/>
</dbReference>
<dbReference type="Proteomes" id="UP000007305">
    <property type="component" value="Chromosome 8"/>
</dbReference>
<proteinExistence type="inferred from homology"/>
<accession>A0A1D6FHQ0</accession>
<dbReference type="AlphaFoldDB" id="A0A1D6FHQ0"/>
<comment type="similarity">
    <text evidence="1">Belongs to the NmrA-type oxidoreductase family. Isoflavone reductase subfamily.</text>
</comment>
<dbReference type="GO" id="GO:0010283">
    <property type="term" value="F:pinoresinol reductase activity"/>
    <property type="evidence" value="ECO:0007669"/>
    <property type="project" value="UniProtKB-ARBA"/>
</dbReference>
<organism evidence="5 6">
    <name type="scientific">Zea mays</name>
    <name type="common">Maize</name>
    <dbReference type="NCBI Taxonomy" id="4577"/>
    <lineage>
        <taxon>Eukaryota</taxon>
        <taxon>Viridiplantae</taxon>
        <taxon>Streptophyta</taxon>
        <taxon>Embryophyta</taxon>
        <taxon>Tracheophyta</taxon>
        <taxon>Spermatophyta</taxon>
        <taxon>Magnoliopsida</taxon>
        <taxon>Liliopsida</taxon>
        <taxon>Poales</taxon>
        <taxon>Poaceae</taxon>
        <taxon>PACMAD clade</taxon>
        <taxon>Panicoideae</taxon>
        <taxon>Andropogonodae</taxon>
        <taxon>Andropogoneae</taxon>
        <taxon>Tripsacinae</taxon>
        <taxon>Zea</taxon>
    </lineage>
</organism>
<dbReference type="InterPro" id="IPR050608">
    <property type="entry name" value="NmrA-type/Isoflavone_red_sf"/>
</dbReference>
<dbReference type="STRING" id="4577.A0A1D6FHQ0"/>
<dbReference type="SUPFAM" id="SSF51735">
    <property type="entry name" value="NAD(P)-binding Rossmann-fold domains"/>
    <property type="match status" value="1"/>
</dbReference>
<dbReference type="PANTHER" id="PTHR43349">
    <property type="entry name" value="PINORESINOL REDUCTASE-RELATED"/>
    <property type="match status" value="1"/>
</dbReference>
<feature type="region of interest" description="Disordered" evidence="2">
    <location>
        <begin position="103"/>
        <end position="122"/>
    </location>
</feature>
<dbReference type="ExpressionAtlas" id="A0A1D6FHQ0">
    <property type="expression patterns" value="baseline"/>
</dbReference>
<evidence type="ECO:0000313" key="4">
    <source>
        <dbReference type="EMBL" id="AQK91331.1"/>
    </source>
</evidence>
<dbReference type="InterPro" id="IPR036291">
    <property type="entry name" value="NAD(P)-bd_dom_sf"/>
</dbReference>
<dbReference type="EnsemblPlants" id="Zm00001eb340130_T001">
    <property type="protein sequence ID" value="Zm00001eb340130_P001"/>
    <property type="gene ID" value="Zm00001eb340130"/>
</dbReference>
<dbReference type="Gene3D" id="3.40.50.720">
    <property type="entry name" value="NAD(P)-binding Rossmann-like Domain"/>
    <property type="match status" value="1"/>
</dbReference>
<reference evidence="6" key="1">
    <citation type="journal article" date="2009" name="Science">
        <title>The B73 maize genome: complexity, diversity, and dynamics.</title>
        <authorList>
            <person name="Schnable P.S."/>
            <person name="Ware D."/>
            <person name="Fulton R.S."/>
            <person name="Stein J.C."/>
            <person name="Wei F."/>
            <person name="Pasternak S."/>
            <person name="Liang C."/>
            <person name="Zhang J."/>
            <person name="Fulton L."/>
            <person name="Graves T.A."/>
            <person name="Minx P."/>
            <person name="Reily A.D."/>
            <person name="Courtney L."/>
            <person name="Kruchowski S.S."/>
            <person name="Tomlinson C."/>
            <person name="Strong C."/>
            <person name="Delehaunty K."/>
            <person name="Fronick C."/>
            <person name="Courtney B."/>
            <person name="Rock S.M."/>
            <person name="Belter E."/>
            <person name="Du F."/>
            <person name="Kim K."/>
            <person name="Abbott R.M."/>
            <person name="Cotton M."/>
            <person name="Levy A."/>
            <person name="Marchetto P."/>
            <person name="Ochoa K."/>
            <person name="Jackson S.M."/>
            <person name="Gillam B."/>
            <person name="Chen W."/>
            <person name="Yan L."/>
            <person name="Higginbotham J."/>
            <person name="Cardenas M."/>
            <person name="Waligorski J."/>
            <person name="Applebaum E."/>
            <person name="Phelps L."/>
            <person name="Falcone J."/>
            <person name="Kanchi K."/>
            <person name="Thane T."/>
            <person name="Scimone A."/>
            <person name="Thane N."/>
            <person name="Henke J."/>
            <person name="Wang T."/>
            <person name="Ruppert J."/>
            <person name="Shah N."/>
            <person name="Rotter K."/>
            <person name="Hodges J."/>
            <person name="Ingenthron E."/>
            <person name="Cordes M."/>
            <person name="Kohlberg S."/>
            <person name="Sgro J."/>
            <person name="Delgado B."/>
            <person name="Mead K."/>
            <person name="Chinwalla A."/>
            <person name="Leonard S."/>
            <person name="Crouse K."/>
            <person name="Collura K."/>
            <person name="Kudrna D."/>
            <person name="Currie J."/>
            <person name="He R."/>
            <person name="Angelova A."/>
            <person name="Rajasekar S."/>
            <person name="Mueller T."/>
            <person name="Lomeli R."/>
            <person name="Scara G."/>
            <person name="Ko A."/>
            <person name="Delaney K."/>
            <person name="Wissotski M."/>
            <person name="Lopez G."/>
            <person name="Campos D."/>
            <person name="Braidotti M."/>
            <person name="Ashley E."/>
            <person name="Golser W."/>
            <person name="Kim H."/>
            <person name="Lee S."/>
            <person name="Lin J."/>
            <person name="Dujmic Z."/>
            <person name="Kim W."/>
            <person name="Talag J."/>
            <person name="Zuccolo A."/>
            <person name="Fan C."/>
            <person name="Sebastian A."/>
            <person name="Kramer M."/>
            <person name="Spiegel L."/>
            <person name="Nascimento L."/>
            <person name="Zutavern T."/>
            <person name="Miller B."/>
            <person name="Ambroise C."/>
            <person name="Muller S."/>
            <person name="Spooner W."/>
            <person name="Narechania A."/>
            <person name="Ren L."/>
            <person name="Wei S."/>
            <person name="Kumari S."/>
            <person name="Faga B."/>
            <person name="Levy M.J."/>
            <person name="McMahan L."/>
            <person name="Van Buren P."/>
            <person name="Vaughn M.W."/>
            <person name="Ying K."/>
            <person name="Yeh C.-T."/>
            <person name="Emrich S.J."/>
            <person name="Jia Y."/>
            <person name="Kalyanaraman A."/>
            <person name="Hsia A.-P."/>
            <person name="Barbazuk W.B."/>
            <person name="Baucom R.S."/>
            <person name="Brutnell T.P."/>
            <person name="Carpita N.C."/>
            <person name="Chaparro C."/>
            <person name="Chia J.-M."/>
            <person name="Deragon J.-M."/>
            <person name="Estill J.C."/>
            <person name="Fu Y."/>
            <person name="Jeddeloh J.A."/>
            <person name="Han Y."/>
            <person name="Lee H."/>
            <person name="Li P."/>
            <person name="Lisch D.R."/>
            <person name="Liu S."/>
            <person name="Liu Z."/>
            <person name="Nagel D.H."/>
            <person name="McCann M.C."/>
            <person name="SanMiguel P."/>
            <person name="Myers A.M."/>
            <person name="Nettleton D."/>
            <person name="Nguyen J."/>
            <person name="Penning B.W."/>
            <person name="Ponnala L."/>
            <person name="Schneider K.L."/>
            <person name="Schwartz D.C."/>
            <person name="Sharma A."/>
            <person name="Soderlund C."/>
            <person name="Springer N.M."/>
            <person name="Sun Q."/>
            <person name="Wang H."/>
            <person name="Waterman M."/>
            <person name="Westerman R."/>
            <person name="Wolfgruber T.K."/>
            <person name="Yang L."/>
            <person name="Yu Y."/>
            <person name="Zhang L."/>
            <person name="Zhou S."/>
            <person name="Zhu Q."/>
            <person name="Bennetzen J.L."/>
            <person name="Dawe R.K."/>
            <person name="Jiang J."/>
            <person name="Jiang N."/>
            <person name="Presting G.G."/>
            <person name="Wessler S.R."/>
            <person name="Aluru S."/>
            <person name="Martienssen R.A."/>
            <person name="Clifton S.W."/>
            <person name="McCombie W.R."/>
            <person name="Wing R.A."/>
            <person name="Wilson R.K."/>
        </authorList>
    </citation>
    <scope>NUCLEOTIDE SEQUENCE [LARGE SCALE GENOMIC DNA]</scope>
    <source>
        <strain evidence="6">cv. B73</strain>
    </source>
</reference>
<name>A0A1D6FHQ0_MAIZE</name>
<sequence length="216" mass="23238">MEKSRVLVVGGTGYIGRRLVRASLAQGHPTLVLLRPEIGLDIDKLQMLLSFKAQGARVVEASLEDHAGLLAAVGTFLTDPPHAPRFSTPPPRQLSPTAVAAYRPAPGRPYGRSPQPGRSRRLRGFAPLPARVAGKGERARFRSDVLPFAQMAEEVNWSLSLPASKIPSGAFNAMFDATRSLCFDARLVELYSVEAVRASPQPSGTAVDRPSSSGDW</sequence>
<evidence type="ECO:0000259" key="3">
    <source>
        <dbReference type="Pfam" id="PF05368"/>
    </source>
</evidence>